<evidence type="ECO:0000313" key="1">
    <source>
        <dbReference type="EMBL" id="CAB5503092.1"/>
    </source>
</evidence>
<evidence type="ECO:0000313" key="2">
    <source>
        <dbReference type="Proteomes" id="UP000635628"/>
    </source>
</evidence>
<keyword evidence="2" id="KW-1185">Reference proteome</keyword>
<organism evidence="1 2">
    <name type="scientific">Bathymodiolus azoricus thioautotrophic gill symbiont</name>
    <dbReference type="NCBI Taxonomy" id="235205"/>
    <lineage>
        <taxon>Bacteria</taxon>
        <taxon>Pseudomonadati</taxon>
        <taxon>Pseudomonadota</taxon>
        <taxon>Gammaproteobacteria</taxon>
        <taxon>sulfur-oxidizing symbionts</taxon>
    </lineage>
</organism>
<proteinExistence type="predicted"/>
<dbReference type="Proteomes" id="UP000635628">
    <property type="component" value="Unassembled WGS sequence"/>
</dbReference>
<dbReference type="EMBL" id="CAESAP020000230">
    <property type="protein sequence ID" value="CAB5503092.1"/>
    <property type="molecule type" value="Genomic_DNA"/>
</dbReference>
<comment type="caution">
    <text evidence="1">The sequence shown here is derived from an EMBL/GenBank/DDBJ whole genome shotgun (WGS) entry which is preliminary data.</text>
</comment>
<reference evidence="1" key="1">
    <citation type="submission" date="2020-05" db="EMBL/GenBank/DDBJ databases">
        <authorList>
            <person name="Petersen J."/>
            <person name="Sayavedra L."/>
        </authorList>
    </citation>
    <scope>NUCLEOTIDE SEQUENCE</scope>
    <source>
        <strain evidence="1">B azoricus SOX Menez Gwen</strain>
    </source>
</reference>
<name>A0ACA8ZR17_9GAMM</name>
<protein>
    <submittedName>
        <fullName evidence="1">Uncharacterized protein</fullName>
    </submittedName>
</protein>
<gene>
    <name evidence="1" type="ORF">AZO1586R_1532</name>
</gene>
<accession>A0ACA8ZR17</accession>
<sequence>MNNFTTKFNLILNAEGLTPTKFSRIAGITQVAASDYKINRSTPSASNLFKIIQAFPCYTCYIFDLDPKNLPNQIIFKD</sequence>